<proteinExistence type="predicted"/>
<name>A0ABN7RPA8_OIKDI</name>
<sequence>MGGKKCHDFCFCKDCKPKWNYQTYRIRSNHTATIASDDQCRFKQRVTERLSRNSSSSDVLQKQVRSFAPVGLAMKKWKKKISK</sequence>
<protein>
    <submittedName>
        <fullName evidence="1">Oidioi.mRNA.OKI2018_I69.PAR.g8626.t1.cds</fullName>
    </submittedName>
</protein>
<gene>
    <name evidence="1" type="ORF">OKIOD_LOCUS184</name>
</gene>
<organism evidence="1 2">
    <name type="scientific">Oikopleura dioica</name>
    <name type="common">Tunicate</name>
    <dbReference type="NCBI Taxonomy" id="34765"/>
    <lineage>
        <taxon>Eukaryota</taxon>
        <taxon>Metazoa</taxon>
        <taxon>Chordata</taxon>
        <taxon>Tunicata</taxon>
        <taxon>Appendicularia</taxon>
        <taxon>Copelata</taxon>
        <taxon>Oikopleuridae</taxon>
        <taxon>Oikopleura</taxon>
    </lineage>
</organism>
<evidence type="ECO:0000313" key="1">
    <source>
        <dbReference type="EMBL" id="CAG5077077.1"/>
    </source>
</evidence>
<dbReference type="EMBL" id="OU015568">
    <property type="protein sequence ID" value="CAG5077077.1"/>
    <property type="molecule type" value="Genomic_DNA"/>
</dbReference>
<dbReference type="Proteomes" id="UP001158576">
    <property type="component" value="Chromosome PAR"/>
</dbReference>
<evidence type="ECO:0000313" key="2">
    <source>
        <dbReference type="Proteomes" id="UP001158576"/>
    </source>
</evidence>
<accession>A0ABN7RPA8</accession>
<keyword evidence="2" id="KW-1185">Reference proteome</keyword>
<reference evidence="1 2" key="1">
    <citation type="submission" date="2021-04" db="EMBL/GenBank/DDBJ databases">
        <authorList>
            <person name="Bliznina A."/>
        </authorList>
    </citation>
    <scope>NUCLEOTIDE SEQUENCE [LARGE SCALE GENOMIC DNA]</scope>
</reference>